<dbReference type="Gene3D" id="3.30.1340.10">
    <property type="entry name" value="HPr-like"/>
    <property type="match status" value="1"/>
</dbReference>
<sequence>MQKCRITIVNKLGLHARAASKFAQTSARFSADIRVHCQGKCVDGKSVMALMLLAAGKGVEIELEACGGDEEAAVEAISALVSDRFGEAE</sequence>
<dbReference type="PROSITE" id="PS00589">
    <property type="entry name" value="PTS_HPR_SER"/>
    <property type="match status" value="1"/>
</dbReference>
<dbReference type="Pfam" id="PF00381">
    <property type="entry name" value="PTS-HPr"/>
    <property type="match status" value="1"/>
</dbReference>
<feature type="domain" description="HPr" evidence="5">
    <location>
        <begin position="1"/>
        <end position="88"/>
    </location>
</feature>
<comment type="similarity">
    <text evidence="2">Belongs to the HPr family.</text>
</comment>
<keyword evidence="3" id="KW-0963">Cytoplasm</keyword>
<dbReference type="AlphaFoldDB" id="A0A1G8VKK5"/>
<dbReference type="InterPro" id="IPR002114">
    <property type="entry name" value="PTS_HPr_Ser_P_site"/>
</dbReference>
<dbReference type="GO" id="GO:0009401">
    <property type="term" value="P:phosphoenolpyruvate-dependent sugar phosphotransferase system"/>
    <property type="evidence" value="ECO:0007669"/>
    <property type="project" value="UniProtKB-KW"/>
</dbReference>
<comment type="subcellular location">
    <subcellularLocation>
        <location evidence="1">Cytoplasm</location>
    </subcellularLocation>
</comment>
<dbReference type="InterPro" id="IPR035895">
    <property type="entry name" value="HPr-like_sf"/>
</dbReference>
<evidence type="ECO:0000256" key="2">
    <source>
        <dbReference type="ARBA" id="ARBA00010736"/>
    </source>
</evidence>
<organism evidence="6 7">
    <name type="scientific">Microbulbifer yueqingensis</name>
    <dbReference type="NCBI Taxonomy" id="658219"/>
    <lineage>
        <taxon>Bacteria</taxon>
        <taxon>Pseudomonadati</taxon>
        <taxon>Pseudomonadota</taxon>
        <taxon>Gammaproteobacteria</taxon>
        <taxon>Cellvibrionales</taxon>
        <taxon>Microbulbiferaceae</taxon>
        <taxon>Microbulbifer</taxon>
    </lineage>
</organism>
<dbReference type="InterPro" id="IPR001020">
    <property type="entry name" value="PTS_HPr_His_P_site"/>
</dbReference>
<name>A0A1G8VKK5_9GAMM</name>
<dbReference type="InterPro" id="IPR000032">
    <property type="entry name" value="HPr-like"/>
</dbReference>
<dbReference type="PANTHER" id="PTHR33705">
    <property type="entry name" value="PHOSPHOCARRIER PROTEIN HPR"/>
    <property type="match status" value="1"/>
</dbReference>
<protein>
    <submittedName>
        <fullName evidence="6">Phosphocarrier protein</fullName>
    </submittedName>
</protein>
<accession>A0A1G8VKK5</accession>
<evidence type="ECO:0000256" key="3">
    <source>
        <dbReference type="ARBA" id="ARBA00022490"/>
    </source>
</evidence>
<dbReference type="OrthoDB" id="9798965at2"/>
<evidence type="ECO:0000256" key="4">
    <source>
        <dbReference type="ARBA" id="ARBA00022683"/>
    </source>
</evidence>
<keyword evidence="7" id="KW-1185">Reference proteome</keyword>
<evidence type="ECO:0000259" key="5">
    <source>
        <dbReference type="PROSITE" id="PS51350"/>
    </source>
</evidence>
<dbReference type="NCBIfam" id="TIGR01003">
    <property type="entry name" value="PTS_HPr_family"/>
    <property type="match status" value="1"/>
</dbReference>
<reference evidence="7" key="1">
    <citation type="submission" date="2016-10" db="EMBL/GenBank/DDBJ databases">
        <authorList>
            <person name="Varghese N."/>
            <person name="Submissions S."/>
        </authorList>
    </citation>
    <scope>NUCLEOTIDE SEQUENCE [LARGE SCALE GENOMIC DNA]</scope>
    <source>
        <strain evidence="7">CGMCC 1.10658</strain>
    </source>
</reference>
<dbReference type="Proteomes" id="UP000199305">
    <property type="component" value="Unassembled WGS sequence"/>
</dbReference>
<dbReference type="STRING" id="658219.SAMN05216212_0583"/>
<gene>
    <name evidence="6" type="ORF">SAMN05216212_0583</name>
</gene>
<proteinExistence type="inferred from homology"/>
<dbReference type="RefSeq" id="WP_091507821.1">
    <property type="nucleotide sequence ID" value="NZ_FNFH01000001.1"/>
</dbReference>
<evidence type="ECO:0000256" key="1">
    <source>
        <dbReference type="ARBA" id="ARBA00004496"/>
    </source>
</evidence>
<dbReference type="EMBL" id="FNFH01000001">
    <property type="protein sequence ID" value="SDJ65835.1"/>
    <property type="molecule type" value="Genomic_DNA"/>
</dbReference>
<evidence type="ECO:0000313" key="7">
    <source>
        <dbReference type="Proteomes" id="UP000199305"/>
    </source>
</evidence>
<dbReference type="InterPro" id="IPR050399">
    <property type="entry name" value="HPr"/>
</dbReference>
<dbReference type="GO" id="GO:0005737">
    <property type="term" value="C:cytoplasm"/>
    <property type="evidence" value="ECO:0007669"/>
    <property type="project" value="UniProtKB-SubCell"/>
</dbReference>
<dbReference type="PROSITE" id="PS00369">
    <property type="entry name" value="PTS_HPR_HIS"/>
    <property type="match status" value="1"/>
</dbReference>
<dbReference type="PANTHER" id="PTHR33705:SF2">
    <property type="entry name" value="PHOSPHOCARRIER PROTEIN NPR"/>
    <property type="match status" value="1"/>
</dbReference>
<dbReference type="SUPFAM" id="SSF55594">
    <property type="entry name" value="HPr-like"/>
    <property type="match status" value="1"/>
</dbReference>
<dbReference type="PROSITE" id="PS51350">
    <property type="entry name" value="PTS_HPR_DOM"/>
    <property type="match status" value="1"/>
</dbReference>
<dbReference type="PRINTS" id="PR00107">
    <property type="entry name" value="PHOSPHOCPHPR"/>
</dbReference>
<keyword evidence="4" id="KW-0598">Phosphotransferase system</keyword>
<evidence type="ECO:0000313" key="6">
    <source>
        <dbReference type="EMBL" id="SDJ65835.1"/>
    </source>
</evidence>